<dbReference type="Gene3D" id="3.40.50.10140">
    <property type="entry name" value="Toll/interleukin-1 receptor homology (TIR) domain"/>
    <property type="match status" value="1"/>
</dbReference>
<feature type="signal peptide" evidence="8">
    <location>
        <begin position="1"/>
        <end position="22"/>
    </location>
</feature>
<feature type="transmembrane region" description="Helical" evidence="7">
    <location>
        <begin position="324"/>
        <end position="344"/>
    </location>
</feature>
<evidence type="ECO:0000256" key="4">
    <source>
        <dbReference type="ARBA" id="ARBA00023157"/>
    </source>
</evidence>
<dbReference type="PANTHER" id="PTHR11890:SF26">
    <property type="entry name" value="INTERLEUKIN-1 RECEPTOR TYPE 1"/>
    <property type="match status" value="1"/>
</dbReference>
<gene>
    <name evidence="11" type="ORF">P4O66_021397</name>
</gene>
<keyword evidence="4" id="KW-1015">Disulfide bond</keyword>
<comment type="caution">
    <text evidence="11">The sequence shown here is derived from an EMBL/GenBank/DDBJ whole genome shotgun (WGS) entry which is preliminary data.</text>
</comment>
<dbReference type="InterPro" id="IPR035897">
    <property type="entry name" value="Toll_tir_struct_dom_sf"/>
</dbReference>
<dbReference type="PROSITE" id="PS50835">
    <property type="entry name" value="IG_LIKE"/>
    <property type="match status" value="3"/>
</dbReference>
<feature type="domain" description="Ig-like" evidence="10">
    <location>
        <begin position="126"/>
        <end position="195"/>
    </location>
</feature>
<accession>A0AAD8ZPT7</accession>
<dbReference type="GO" id="GO:0007165">
    <property type="term" value="P:signal transduction"/>
    <property type="evidence" value="ECO:0007669"/>
    <property type="project" value="InterPro"/>
</dbReference>
<feature type="domain" description="Ig-like" evidence="10">
    <location>
        <begin position="37"/>
        <end position="109"/>
    </location>
</feature>
<dbReference type="InterPro" id="IPR003599">
    <property type="entry name" value="Ig_sub"/>
</dbReference>
<keyword evidence="12" id="KW-1185">Reference proteome</keyword>
<dbReference type="Proteomes" id="UP001239994">
    <property type="component" value="Unassembled WGS sequence"/>
</dbReference>
<comment type="similarity">
    <text evidence="1">Belongs to the interleukin-1 receptor family.</text>
</comment>
<keyword evidence="2" id="KW-0378">Hydrolase</keyword>
<proteinExistence type="inferred from homology"/>
<keyword evidence="7" id="KW-0472">Membrane</keyword>
<evidence type="ECO:0000256" key="6">
    <source>
        <dbReference type="ARBA" id="ARBA00023319"/>
    </source>
</evidence>
<evidence type="ECO:0000256" key="7">
    <source>
        <dbReference type="SAM" id="Phobius"/>
    </source>
</evidence>
<evidence type="ECO:0000313" key="11">
    <source>
        <dbReference type="EMBL" id="KAK1802854.1"/>
    </source>
</evidence>
<feature type="domain" description="Ig-like" evidence="10">
    <location>
        <begin position="209"/>
        <end position="302"/>
    </location>
</feature>
<keyword evidence="7" id="KW-0812">Transmembrane</keyword>
<dbReference type="SMART" id="SM00409">
    <property type="entry name" value="IG"/>
    <property type="match status" value="3"/>
</dbReference>
<evidence type="ECO:0000256" key="2">
    <source>
        <dbReference type="ARBA" id="ARBA00022801"/>
    </source>
</evidence>
<evidence type="ECO:0000256" key="8">
    <source>
        <dbReference type="SAM" id="SignalP"/>
    </source>
</evidence>
<name>A0AAD8ZPT7_9TELE</name>
<keyword evidence="6" id="KW-0393">Immunoglobulin domain</keyword>
<dbReference type="InterPro" id="IPR007110">
    <property type="entry name" value="Ig-like_dom"/>
</dbReference>
<protein>
    <submittedName>
        <fullName evidence="11">Uncharacterized protein</fullName>
    </submittedName>
</protein>
<dbReference type="InterPro" id="IPR036179">
    <property type="entry name" value="Ig-like_dom_sf"/>
</dbReference>
<dbReference type="InterPro" id="IPR013783">
    <property type="entry name" value="Ig-like_fold"/>
</dbReference>
<dbReference type="PROSITE" id="PS50104">
    <property type="entry name" value="TIR"/>
    <property type="match status" value="1"/>
</dbReference>
<dbReference type="EMBL" id="JAROKS010000006">
    <property type="protein sequence ID" value="KAK1802854.1"/>
    <property type="molecule type" value="Genomic_DNA"/>
</dbReference>
<dbReference type="PANTHER" id="PTHR11890">
    <property type="entry name" value="INTERLEUKIN-1 RECEPTOR FAMILY MEMBER"/>
    <property type="match status" value="1"/>
</dbReference>
<dbReference type="InterPro" id="IPR000157">
    <property type="entry name" value="TIR_dom"/>
</dbReference>
<reference evidence="11" key="1">
    <citation type="submission" date="2023-03" db="EMBL/GenBank/DDBJ databases">
        <title>Electrophorus voltai genome.</title>
        <authorList>
            <person name="Bian C."/>
        </authorList>
    </citation>
    <scope>NUCLEOTIDE SEQUENCE</scope>
    <source>
        <strain evidence="11">CB-2022</strain>
        <tissue evidence="11">Muscle</tissue>
    </source>
</reference>
<evidence type="ECO:0000256" key="5">
    <source>
        <dbReference type="ARBA" id="ARBA00023180"/>
    </source>
</evidence>
<evidence type="ECO:0000259" key="10">
    <source>
        <dbReference type="PROSITE" id="PS50835"/>
    </source>
</evidence>
<evidence type="ECO:0000256" key="3">
    <source>
        <dbReference type="ARBA" id="ARBA00023027"/>
    </source>
</evidence>
<evidence type="ECO:0000259" key="9">
    <source>
        <dbReference type="PROSITE" id="PS50104"/>
    </source>
</evidence>
<keyword evidence="3" id="KW-0520">NAD</keyword>
<organism evidence="11 12">
    <name type="scientific">Electrophorus voltai</name>
    <dbReference type="NCBI Taxonomy" id="2609070"/>
    <lineage>
        <taxon>Eukaryota</taxon>
        <taxon>Metazoa</taxon>
        <taxon>Chordata</taxon>
        <taxon>Craniata</taxon>
        <taxon>Vertebrata</taxon>
        <taxon>Euteleostomi</taxon>
        <taxon>Actinopterygii</taxon>
        <taxon>Neopterygii</taxon>
        <taxon>Teleostei</taxon>
        <taxon>Ostariophysi</taxon>
        <taxon>Gymnotiformes</taxon>
        <taxon>Gymnotoidei</taxon>
        <taxon>Gymnotidae</taxon>
        <taxon>Electrophorus</taxon>
    </lineage>
</organism>
<dbReference type="InterPro" id="IPR015621">
    <property type="entry name" value="IL-1_rcpt_fam"/>
</dbReference>
<dbReference type="Pfam" id="PF13895">
    <property type="entry name" value="Ig_2"/>
    <property type="match status" value="1"/>
</dbReference>
<keyword evidence="7" id="KW-1133">Transmembrane helix</keyword>
<sequence length="528" mass="59903">MTGVIFLLLSWSLLVSMSRCRALTTFTDQQVVLHTVKSQAFSLFCDTDQHVQNVTYTWTKDNCTIKVTPRIKFQGNVIWFLSTELSDSGNYRCRSTYSSEIVENAMCLSVESGLCSRPNQFSVAWQGSNVNFSCTENRIPTMGQELQVQWWKDCKPTGMQGREISFYNMPMSGMGNYTCLVIFKYEGKTYNASYTTELIMLKDEAEKKPKVIFPRDKTVHVKPGERMKLDCTVFIGEREEETLETTVYWTINNSYTQKYPQLHENMTFEVRENNNVYGHSTLLISEVLPEFFGMPFKCTVMNPNGMDAGVLHLKQDDYNIIQTIMMISFIVGVAVMATGLFMYFKVDIILACRDLGGKGKAASQDRKLYNAYVSCYPGTGSGCSAAEDLALRLMSEVLEQRHGLRLFIHGRDNTDVEVNLAAMTDAINQSRTVVLILHRMSPANLQCQVLIPVSQGQDMLNASQRQDLCSAIAQCTIPVILVEDDENTDHSLLPECLQAVRQTQGALRWNPTVQPSGRFWKQLRYRMT</sequence>
<dbReference type="AlphaFoldDB" id="A0AAD8ZPT7"/>
<feature type="domain" description="TIR" evidence="9">
    <location>
        <begin position="367"/>
        <end position="527"/>
    </location>
</feature>
<dbReference type="PRINTS" id="PR01537">
    <property type="entry name" value="INTRLKN1R1F"/>
</dbReference>
<keyword evidence="5" id="KW-0325">Glycoprotein</keyword>
<evidence type="ECO:0000313" key="12">
    <source>
        <dbReference type="Proteomes" id="UP001239994"/>
    </source>
</evidence>
<dbReference type="GO" id="GO:0016787">
    <property type="term" value="F:hydrolase activity"/>
    <property type="evidence" value="ECO:0007669"/>
    <property type="project" value="UniProtKB-KW"/>
</dbReference>
<feature type="chain" id="PRO_5042231161" evidence="8">
    <location>
        <begin position="23"/>
        <end position="528"/>
    </location>
</feature>
<evidence type="ECO:0000256" key="1">
    <source>
        <dbReference type="ARBA" id="ARBA00009752"/>
    </source>
</evidence>
<keyword evidence="8" id="KW-0732">Signal</keyword>
<dbReference type="Gene3D" id="2.60.40.10">
    <property type="entry name" value="Immunoglobulins"/>
    <property type="match status" value="3"/>
</dbReference>
<dbReference type="SUPFAM" id="SSF52200">
    <property type="entry name" value="Toll/Interleukin receptor TIR domain"/>
    <property type="match status" value="1"/>
</dbReference>
<dbReference type="SUPFAM" id="SSF48726">
    <property type="entry name" value="Immunoglobulin"/>
    <property type="match status" value="3"/>
</dbReference>